<keyword evidence="6 8" id="KW-0503">Monooxygenase</keyword>
<dbReference type="SUPFAM" id="SSF48264">
    <property type="entry name" value="Cytochrome P450"/>
    <property type="match status" value="1"/>
</dbReference>
<dbReference type="InterPro" id="IPR050182">
    <property type="entry name" value="Cytochrome_P450_fam2"/>
</dbReference>
<dbReference type="InterPro" id="IPR036396">
    <property type="entry name" value="Cyt_P450_sf"/>
</dbReference>
<dbReference type="PRINTS" id="PR00463">
    <property type="entry name" value="EP450I"/>
</dbReference>
<name>A0AA39LKR0_9BILA</name>
<accession>A0AA39LKR0</accession>
<keyword evidence="3 7" id="KW-0479">Metal-binding</keyword>
<dbReference type="GO" id="GO:0005506">
    <property type="term" value="F:iron ion binding"/>
    <property type="evidence" value="ECO:0007669"/>
    <property type="project" value="InterPro"/>
</dbReference>
<evidence type="ECO:0000313" key="9">
    <source>
        <dbReference type="EMBL" id="KAK0400922.1"/>
    </source>
</evidence>
<sequence length="679" mass="76895">MLLQTAVVVVSIYAFVAYLVHQKRKNLPPGPTPWPLFGNLPDFFFGSLQGKNTVQLLTEWKKNFGGVFTVWLGSMPVVNVCDYKTTIDSFVRNGEAHTGRFQDYMFRAMRNGYGVIFSEGPLWQEQRRFTLHVLRNFGLGRNLMQTRILEEVEYSFGALDRKIEKSGKQKVVINPAELLDPLIGSIINKILTGCRFDESNMAEFVELKHSLDKSLASLSFIDGVLLNEFTTKLPGFKQRSQHLMEAGIAIIAKLKKTVEQRKVQIANGTYLLEADQPNDYIDAYLSEMEKRRANHDDMGYFNEDSLVVNLMDLWAAGMETTILTLCWCLIYLLNAPEVQDKARMEILNCTGGNRDVELDDKKNLPYLSAVVTETQRLASIVTFNLIHKTTTKTVVDNYMIPEGTSITHQISVIMSNEDEFKGPLKFNPDRFIGTKLEQQVIAFGVGKRSCLGESLARAELFLILGNLLQRYKISVPNGQKPPSTEELNVVGVMHRCKSYECAFEKVMCYIYRVTIEPRVVASRMGALVGPPPKYVTYWEDLSDFIDYLQRMERTAKNTIFEIAYKRLGNRNVTDGFKRTHWNNLKTILVYCSAPNILTAISVASDTCGVIAETSRSAKEGFVQLFQSTFDCLHVEFLSQAAVSNSNTSMYQIGDKRLWSKMDYWYLGQGDGAVPDITVP</sequence>
<evidence type="ECO:0000313" key="10">
    <source>
        <dbReference type="Proteomes" id="UP001175271"/>
    </source>
</evidence>
<keyword evidence="7 8" id="KW-0349">Heme</keyword>
<evidence type="ECO:0000256" key="7">
    <source>
        <dbReference type="PIRSR" id="PIRSR602401-1"/>
    </source>
</evidence>
<dbReference type="EMBL" id="JAUCMV010000004">
    <property type="protein sequence ID" value="KAK0400922.1"/>
    <property type="molecule type" value="Genomic_DNA"/>
</dbReference>
<comment type="cofactor">
    <cofactor evidence="1 7">
        <name>heme</name>
        <dbReference type="ChEBI" id="CHEBI:30413"/>
    </cofactor>
</comment>
<evidence type="ECO:0000256" key="1">
    <source>
        <dbReference type="ARBA" id="ARBA00001971"/>
    </source>
</evidence>
<keyword evidence="10" id="KW-1185">Reference proteome</keyword>
<dbReference type="FunFam" id="1.10.630.10:FF:000036">
    <property type="entry name" value="CYtochrome P450 family"/>
    <property type="match status" value="1"/>
</dbReference>
<dbReference type="InterPro" id="IPR001128">
    <property type="entry name" value="Cyt_P450"/>
</dbReference>
<evidence type="ECO:0000256" key="8">
    <source>
        <dbReference type="RuleBase" id="RU000461"/>
    </source>
</evidence>
<dbReference type="InterPro" id="IPR002401">
    <property type="entry name" value="Cyt_P450_E_grp-I"/>
</dbReference>
<dbReference type="GO" id="GO:0020037">
    <property type="term" value="F:heme binding"/>
    <property type="evidence" value="ECO:0007669"/>
    <property type="project" value="InterPro"/>
</dbReference>
<evidence type="ECO:0000256" key="2">
    <source>
        <dbReference type="ARBA" id="ARBA00010617"/>
    </source>
</evidence>
<dbReference type="Gene3D" id="1.10.630.10">
    <property type="entry name" value="Cytochrome P450"/>
    <property type="match status" value="1"/>
</dbReference>
<dbReference type="PROSITE" id="PS00086">
    <property type="entry name" value="CYTOCHROME_P450"/>
    <property type="match status" value="1"/>
</dbReference>
<keyword evidence="5 7" id="KW-0408">Iron</keyword>
<proteinExistence type="inferred from homology"/>
<reference evidence="9" key="1">
    <citation type="submission" date="2023-06" db="EMBL/GenBank/DDBJ databases">
        <title>Genomic analysis of the entomopathogenic nematode Steinernema hermaphroditum.</title>
        <authorList>
            <person name="Schwarz E.M."/>
            <person name="Heppert J.K."/>
            <person name="Baniya A."/>
            <person name="Schwartz H.T."/>
            <person name="Tan C.-H."/>
            <person name="Antoshechkin I."/>
            <person name="Sternberg P.W."/>
            <person name="Goodrich-Blair H."/>
            <person name="Dillman A.R."/>
        </authorList>
    </citation>
    <scope>NUCLEOTIDE SEQUENCE</scope>
    <source>
        <strain evidence="9">PS9179</strain>
        <tissue evidence="9">Whole animal</tissue>
    </source>
</reference>
<dbReference type="PANTHER" id="PTHR24300:SF375">
    <property type="entry name" value="CYTOCHROME P450 FAMILY"/>
    <property type="match status" value="1"/>
</dbReference>
<protein>
    <submittedName>
        <fullName evidence="9">Uncharacterized protein</fullName>
    </submittedName>
</protein>
<keyword evidence="4 8" id="KW-0560">Oxidoreductase</keyword>
<evidence type="ECO:0000256" key="5">
    <source>
        <dbReference type="ARBA" id="ARBA00023004"/>
    </source>
</evidence>
<comment type="caution">
    <text evidence="9">The sequence shown here is derived from an EMBL/GenBank/DDBJ whole genome shotgun (WGS) entry which is preliminary data.</text>
</comment>
<evidence type="ECO:0000256" key="4">
    <source>
        <dbReference type="ARBA" id="ARBA00023002"/>
    </source>
</evidence>
<gene>
    <name evidence="9" type="ORF">QR680_015519</name>
</gene>
<feature type="binding site" description="axial binding residue" evidence="7">
    <location>
        <position position="450"/>
    </location>
    <ligand>
        <name>heme</name>
        <dbReference type="ChEBI" id="CHEBI:30413"/>
    </ligand>
    <ligandPart>
        <name>Fe</name>
        <dbReference type="ChEBI" id="CHEBI:18248"/>
    </ligandPart>
</feature>
<comment type="similarity">
    <text evidence="2 8">Belongs to the cytochrome P450 family.</text>
</comment>
<dbReference type="CDD" id="cd20617">
    <property type="entry name" value="CYP1_2-like"/>
    <property type="match status" value="1"/>
</dbReference>
<dbReference type="InterPro" id="IPR017972">
    <property type="entry name" value="Cyt_P450_CS"/>
</dbReference>
<dbReference type="Pfam" id="PF00067">
    <property type="entry name" value="p450"/>
    <property type="match status" value="1"/>
</dbReference>
<dbReference type="GO" id="GO:0006082">
    <property type="term" value="P:organic acid metabolic process"/>
    <property type="evidence" value="ECO:0007669"/>
    <property type="project" value="TreeGrafter"/>
</dbReference>
<dbReference type="GO" id="GO:0005737">
    <property type="term" value="C:cytoplasm"/>
    <property type="evidence" value="ECO:0007669"/>
    <property type="project" value="TreeGrafter"/>
</dbReference>
<dbReference type="PANTHER" id="PTHR24300">
    <property type="entry name" value="CYTOCHROME P450 508A4-RELATED"/>
    <property type="match status" value="1"/>
</dbReference>
<dbReference type="AlphaFoldDB" id="A0AA39LKR0"/>
<dbReference type="GO" id="GO:0006805">
    <property type="term" value="P:xenobiotic metabolic process"/>
    <property type="evidence" value="ECO:0007669"/>
    <property type="project" value="TreeGrafter"/>
</dbReference>
<dbReference type="GO" id="GO:0016712">
    <property type="term" value="F:oxidoreductase activity, acting on paired donors, with incorporation or reduction of molecular oxygen, reduced flavin or flavoprotein as one donor, and incorporation of one atom of oxygen"/>
    <property type="evidence" value="ECO:0007669"/>
    <property type="project" value="TreeGrafter"/>
</dbReference>
<dbReference type="PRINTS" id="PR00385">
    <property type="entry name" value="P450"/>
</dbReference>
<evidence type="ECO:0000256" key="6">
    <source>
        <dbReference type="ARBA" id="ARBA00023033"/>
    </source>
</evidence>
<organism evidence="9 10">
    <name type="scientific">Steinernema hermaphroditum</name>
    <dbReference type="NCBI Taxonomy" id="289476"/>
    <lineage>
        <taxon>Eukaryota</taxon>
        <taxon>Metazoa</taxon>
        <taxon>Ecdysozoa</taxon>
        <taxon>Nematoda</taxon>
        <taxon>Chromadorea</taxon>
        <taxon>Rhabditida</taxon>
        <taxon>Tylenchina</taxon>
        <taxon>Panagrolaimomorpha</taxon>
        <taxon>Strongyloidoidea</taxon>
        <taxon>Steinernematidae</taxon>
        <taxon>Steinernema</taxon>
    </lineage>
</organism>
<dbReference type="Proteomes" id="UP001175271">
    <property type="component" value="Unassembled WGS sequence"/>
</dbReference>
<evidence type="ECO:0000256" key="3">
    <source>
        <dbReference type="ARBA" id="ARBA00022723"/>
    </source>
</evidence>